<evidence type="ECO:0000313" key="2">
    <source>
        <dbReference type="EMBL" id="AUX83639.1"/>
    </source>
</evidence>
<keyword evidence="1" id="KW-0812">Transmembrane</keyword>
<name>A0A2L0HPK4_9CAUD</name>
<reference evidence="2 3" key="1">
    <citation type="submission" date="2018-01" db="EMBL/GenBank/DDBJ databases">
        <title>Genome of Pseudomonas phage NV1, a LUZ24-like virus of Pseudomonas tolaasii.</title>
        <authorList>
            <person name="Storey N.H."/>
        </authorList>
    </citation>
    <scope>NUCLEOTIDE SEQUENCE [LARGE SCALE GENOMIC DNA]</scope>
</reference>
<sequence length="63" mass="6851">MKTLKGLLVLFLALGLLLITTLLIPQMLSAPSLELNVGAVVLLVLSLVAAVKWFPKLILWVLK</sequence>
<keyword evidence="3" id="KW-1185">Reference proteome</keyword>
<accession>A0A2L0HPK4</accession>
<proteinExistence type="predicted"/>
<organism evidence="2 3">
    <name type="scientific">Pseudomonas phage NV1</name>
    <dbReference type="NCBI Taxonomy" id="2079543"/>
    <lineage>
        <taxon>Viruses</taxon>
        <taxon>Duplodnaviria</taxon>
        <taxon>Heunggongvirae</taxon>
        <taxon>Uroviricota</taxon>
        <taxon>Caudoviricetes</taxon>
        <taxon>Vicosavirus</taxon>
        <taxon>Vicosavirus NV1</taxon>
    </lineage>
</organism>
<dbReference type="EMBL" id="MG845684">
    <property type="protein sequence ID" value="AUX83639.1"/>
    <property type="molecule type" value="Genomic_DNA"/>
</dbReference>
<evidence type="ECO:0000256" key="1">
    <source>
        <dbReference type="SAM" id="Phobius"/>
    </source>
</evidence>
<evidence type="ECO:0000313" key="3">
    <source>
        <dbReference type="Proteomes" id="UP000240328"/>
    </source>
</evidence>
<keyword evidence="1" id="KW-0472">Membrane</keyword>
<gene>
    <name evidence="2" type="ORF">NV1_p10</name>
</gene>
<feature type="transmembrane region" description="Helical" evidence="1">
    <location>
        <begin position="39"/>
        <end position="62"/>
    </location>
</feature>
<dbReference type="Proteomes" id="UP000240328">
    <property type="component" value="Segment"/>
</dbReference>
<protein>
    <submittedName>
        <fullName evidence="2">Uncharacterized protein</fullName>
    </submittedName>
</protein>
<keyword evidence="1" id="KW-1133">Transmembrane helix</keyword>